<keyword evidence="14" id="KW-1185">Reference proteome</keyword>
<organism evidence="13 14">
    <name type="scientific">Erpetoichthys calabaricus</name>
    <name type="common">Rope fish</name>
    <name type="synonym">Calamoichthys calabaricus</name>
    <dbReference type="NCBI Taxonomy" id="27687"/>
    <lineage>
        <taxon>Eukaryota</taxon>
        <taxon>Metazoa</taxon>
        <taxon>Chordata</taxon>
        <taxon>Craniata</taxon>
        <taxon>Vertebrata</taxon>
        <taxon>Euteleostomi</taxon>
        <taxon>Actinopterygii</taxon>
        <taxon>Polypteriformes</taxon>
        <taxon>Polypteridae</taxon>
        <taxon>Erpetoichthys</taxon>
    </lineage>
</organism>
<comment type="cofactor">
    <cofactor evidence="1">
        <name>Mg(2+)</name>
        <dbReference type="ChEBI" id="CHEBI:18420"/>
    </cofactor>
</comment>
<dbReference type="GO" id="GO:0008270">
    <property type="term" value="F:zinc ion binding"/>
    <property type="evidence" value="ECO:0007669"/>
    <property type="project" value="UniProtKB-KW"/>
</dbReference>
<dbReference type="PANTHER" id="PTHR12876:SF11">
    <property type="entry name" value="RIBONUCLEASE ZC3H12D-RELATED"/>
    <property type="match status" value="1"/>
</dbReference>
<dbReference type="Ensembl" id="ENSECRT00000007068.1">
    <property type="protein sequence ID" value="ENSECRP00000006956.1"/>
    <property type="gene ID" value="ENSECRG00000004638.1"/>
</dbReference>
<evidence type="ECO:0000256" key="7">
    <source>
        <dbReference type="ARBA" id="ARBA00022801"/>
    </source>
</evidence>
<protein>
    <recommendedName>
        <fullName evidence="15">Zinc finger CCCH-type containing 12A</fullName>
    </recommendedName>
</protein>
<dbReference type="Pfam" id="PF11977">
    <property type="entry name" value="RNase_Zc3h12a"/>
    <property type="match status" value="1"/>
</dbReference>
<reference evidence="13" key="3">
    <citation type="submission" date="2025-09" db="UniProtKB">
        <authorList>
            <consortium name="Ensembl"/>
        </authorList>
    </citation>
    <scope>IDENTIFICATION</scope>
</reference>
<evidence type="ECO:0000256" key="2">
    <source>
        <dbReference type="ARBA" id="ARBA00010922"/>
    </source>
</evidence>
<dbReference type="GO" id="GO:0003729">
    <property type="term" value="F:mRNA binding"/>
    <property type="evidence" value="ECO:0007669"/>
    <property type="project" value="TreeGrafter"/>
</dbReference>
<dbReference type="GO" id="GO:0016787">
    <property type="term" value="F:hydrolase activity"/>
    <property type="evidence" value="ECO:0007669"/>
    <property type="project" value="UniProtKB-KW"/>
</dbReference>
<proteinExistence type="inferred from homology"/>
<keyword evidence="9" id="KW-0460">Magnesium</keyword>
<reference evidence="13" key="1">
    <citation type="submission" date="2021-06" db="EMBL/GenBank/DDBJ databases">
        <authorList>
            <consortium name="Wellcome Sanger Institute Data Sharing"/>
        </authorList>
    </citation>
    <scope>NUCLEOTIDE SEQUENCE [LARGE SCALE GENOMIC DNA]</scope>
</reference>
<dbReference type="AlphaFoldDB" id="A0A8C4RUG7"/>
<feature type="domain" description="Rege-1 UBA-like" evidence="12">
    <location>
        <begin position="40"/>
        <end position="80"/>
    </location>
</feature>
<feature type="region of interest" description="Disordered" evidence="10">
    <location>
        <begin position="14"/>
        <end position="35"/>
    </location>
</feature>
<evidence type="ECO:0000256" key="3">
    <source>
        <dbReference type="ARBA" id="ARBA00022722"/>
    </source>
</evidence>
<evidence type="ECO:0000256" key="5">
    <source>
        <dbReference type="ARBA" id="ARBA00022759"/>
    </source>
</evidence>
<dbReference type="Pfam" id="PF18039">
    <property type="entry name" value="UBA_6"/>
    <property type="match status" value="1"/>
</dbReference>
<dbReference type="Gene3D" id="3.40.50.11980">
    <property type="match status" value="1"/>
</dbReference>
<keyword evidence="4" id="KW-0479">Metal-binding</keyword>
<evidence type="ECO:0000256" key="1">
    <source>
        <dbReference type="ARBA" id="ARBA00001946"/>
    </source>
</evidence>
<dbReference type="InterPro" id="IPR040546">
    <property type="entry name" value="Rege-1_UBA-like"/>
</dbReference>
<evidence type="ECO:0000256" key="4">
    <source>
        <dbReference type="ARBA" id="ARBA00022723"/>
    </source>
</evidence>
<evidence type="ECO:0000259" key="11">
    <source>
        <dbReference type="Pfam" id="PF11977"/>
    </source>
</evidence>
<comment type="similarity">
    <text evidence="2">Belongs to the ZC3H12 family.</text>
</comment>
<dbReference type="GeneTree" id="ENSGT00940000155107"/>
<evidence type="ECO:0000313" key="14">
    <source>
        <dbReference type="Proteomes" id="UP000694620"/>
    </source>
</evidence>
<evidence type="ECO:0000259" key="12">
    <source>
        <dbReference type="Pfam" id="PF18039"/>
    </source>
</evidence>
<dbReference type="InterPro" id="IPR021869">
    <property type="entry name" value="RNase_Zc3h12_NYN"/>
</dbReference>
<evidence type="ECO:0000256" key="6">
    <source>
        <dbReference type="ARBA" id="ARBA00022771"/>
    </source>
</evidence>
<evidence type="ECO:0000256" key="10">
    <source>
        <dbReference type="SAM" id="MobiDB-lite"/>
    </source>
</evidence>
<feature type="region of interest" description="Disordered" evidence="10">
    <location>
        <begin position="81"/>
        <end position="105"/>
    </location>
</feature>
<keyword evidence="8" id="KW-0862">Zinc</keyword>
<dbReference type="GO" id="GO:0004521">
    <property type="term" value="F:RNA endonuclease activity"/>
    <property type="evidence" value="ECO:0007669"/>
    <property type="project" value="TreeGrafter"/>
</dbReference>
<keyword evidence="3" id="KW-0540">Nuclease</keyword>
<keyword evidence="6" id="KW-0863">Zinc-finger</keyword>
<keyword evidence="5" id="KW-0255">Endonuclease</keyword>
<evidence type="ECO:0000256" key="9">
    <source>
        <dbReference type="ARBA" id="ARBA00022842"/>
    </source>
</evidence>
<name>A0A8C4RUG7_ERPCA</name>
<evidence type="ECO:0000256" key="8">
    <source>
        <dbReference type="ARBA" id="ARBA00022833"/>
    </source>
</evidence>
<keyword evidence="7" id="KW-0378">Hydrolase</keyword>
<dbReference type="GO" id="GO:0036464">
    <property type="term" value="C:cytoplasmic ribonucleoprotein granule"/>
    <property type="evidence" value="ECO:0007669"/>
    <property type="project" value="TreeGrafter"/>
</dbReference>
<evidence type="ECO:0008006" key="15">
    <source>
        <dbReference type="Google" id="ProtNLM"/>
    </source>
</evidence>
<sequence>LYLPAVVETTSFPKPTLANSKQHSHKLQKGPCTASMDKDQNKIDRFLKLGYNEADIIRVLENLHHDALTNDILEELIKTGRRSEAESDKPRSYSPQLVPRGCSPPQSLTPKYAVDEWDADTYSSLRPIVIDGSNVAMSHGDKQVFSCRGIQLAVQWFWNRGHRDITVFVPSWRKEQHRPETPITDQNILHLLEKRKILVYTPSRRVNGKRVVCYDDRYIVKLAYDSDGIIVSNDNYRDLQSEKPDWKKFIEERLLMYSFVNDKFMPPDDPLGRKGPSIEDFLRKTPKLPENKWRHCPYGKKCTYGIKCKFYHPERMNQSQLSVADELRAKTKSSSPKPVLEEQEIILHCTKPDAQGSLTPAEHDIYSFEKNQKLPLQNGVVSAGIQVEKDSNNISSSNIFSQRSLLSFQNDEGFESIGSQLSALSIQETTHKASVDPNVYNNKNALYSKWGEKAAHSFSPASLGCHHHTLDCSCLQKCSCSKDSQLSCFSFSCQPHFRPQKSCSLCPLPSFLQTPDFQRLKCKSCNVMGLQTEPSSNIVDDRHQPHRHLEHQNYSHHSNDILLGCSWKDGHYKSTIGTSGHKSQSVSGAASSAIDQRFVKSKLYATFPQNIVDHVLSLHPNVSDIYLLISLIYEFKSSHPWY</sequence>
<dbReference type="CDD" id="cd18729">
    <property type="entry name" value="PIN_Zc3h12-like"/>
    <property type="match status" value="1"/>
</dbReference>
<feature type="compositionally biased region" description="Basic and acidic residues" evidence="10">
    <location>
        <begin position="81"/>
        <end position="91"/>
    </location>
</feature>
<reference evidence="13" key="2">
    <citation type="submission" date="2025-08" db="UniProtKB">
        <authorList>
            <consortium name="Ensembl"/>
        </authorList>
    </citation>
    <scope>IDENTIFICATION</scope>
</reference>
<dbReference type="FunFam" id="3.40.50.11980:FF:000001">
    <property type="entry name" value="ZC3H12A isoform 1"/>
    <property type="match status" value="1"/>
</dbReference>
<dbReference type="InterPro" id="IPR051101">
    <property type="entry name" value="ZC3H12/N4BP1_RNase_Reg"/>
</dbReference>
<evidence type="ECO:0000313" key="13">
    <source>
        <dbReference type="Ensembl" id="ENSECRP00000006956.1"/>
    </source>
</evidence>
<dbReference type="Proteomes" id="UP000694620">
    <property type="component" value="Chromosome 3"/>
</dbReference>
<accession>A0A8C4RUG7</accession>
<dbReference type="GO" id="GO:0005634">
    <property type="term" value="C:nucleus"/>
    <property type="evidence" value="ECO:0007669"/>
    <property type="project" value="TreeGrafter"/>
</dbReference>
<feature type="domain" description="RNase NYN" evidence="11">
    <location>
        <begin position="125"/>
        <end position="280"/>
    </location>
</feature>
<dbReference type="PANTHER" id="PTHR12876">
    <property type="entry name" value="N4BP1-RELATED"/>
    <property type="match status" value="1"/>
</dbReference>